<evidence type="ECO:0000313" key="2">
    <source>
        <dbReference type="Proteomes" id="UP000821865"/>
    </source>
</evidence>
<gene>
    <name evidence="1" type="ORF">HPB49_003858</name>
</gene>
<proteinExistence type="predicted"/>
<protein>
    <submittedName>
        <fullName evidence="1">Uncharacterized protein</fullName>
    </submittedName>
</protein>
<dbReference type="EMBL" id="CM023470">
    <property type="protein sequence ID" value="KAH7977886.1"/>
    <property type="molecule type" value="Genomic_DNA"/>
</dbReference>
<sequence length="168" mass="18139">MTSLHCVTSQIALLLYDHFRPSTQYPDTAFVTVWSTMSGRAPAGKATKTTKAKSRSSRAGLLFPVGRIHRLMSKGHYADRIGAGAPVYMAAVLQYLTAEVLELAGNAARDNHKTLITPRHLQLAVRNDKELSKLLSGVTISEGGVLPNIPLELLPKKSGASQLHQNGP</sequence>
<reference evidence="1" key="1">
    <citation type="submission" date="2020-05" db="EMBL/GenBank/DDBJ databases">
        <title>Large-scale comparative analyses of tick genomes elucidate their genetic diversity and vector capacities.</title>
        <authorList>
            <person name="Jia N."/>
            <person name="Wang J."/>
            <person name="Shi W."/>
            <person name="Du L."/>
            <person name="Sun Y."/>
            <person name="Zhan W."/>
            <person name="Jiang J."/>
            <person name="Wang Q."/>
            <person name="Zhang B."/>
            <person name="Ji P."/>
            <person name="Sakyi L.B."/>
            <person name="Cui X."/>
            <person name="Yuan T."/>
            <person name="Jiang B."/>
            <person name="Yang W."/>
            <person name="Lam T.T.-Y."/>
            <person name="Chang Q."/>
            <person name="Ding S."/>
            <person name="Wang X."/>
            <person name="Zhu J."/>
            <person name="Ruan X."/>
            <person name="Zhao L."/>
            <person name="Wei J."/>
            <person name="Que T."/>
            <person name="Du C."/>
            <person name="Cheng J."/>
            <person name="Dai P."/>
            <person name="Han X."/>
            <person name="Huang E."/>
            <person name="Gao Y."/>
            <person name="Liu J."/>
            <person name="Shao H."/>
            <person name="Ye R."/>
            <person name="Li L."/>
            <person name="Wei W."/>
            <person name="Wang X."/>
            <person name="Wang C."/>
            <person name="Yang T."/>
            <person name="Huo Q."/>
            <person name="Li W."/>
            <person name="Guo W."/>
            <person name="Chen H."/>
            <person name="Zhou L."/>
            <person name="Ni X."/>
            <person name="Tian J."/>
            <person name="Zhou Y."/>
            <person name="Sheng Y."/>
            <person name="Liu T."/>
            <person name="Pan Y."/>
            <person name="Xia L."/>
            <person name="Li J."/>
            <person name="Zhao F."/>
            <person name="Cao W."/>
        </authorList>
    </citation>
    <scope>NUCLEOTIDE SEQUENCE</scope>
    <source>
        <strain evidence="1">Dsil-2018</strain>
    </source>
</reference>
<organism evidence="1 2">
    <name type="scientific">Dermacentor silvarum</name>
    <name type="common">Tick</name>
    <dbReference type="NCBI Taxonomy" id="543639"/>
    <lineage>
        <taxon>Eukaryota</taxon>
        <taxon>Metazoa</taxon>
        <taxon>Ecdysozoa</taxon>
        <taxon>Arthropoda</taxon>
        <taxon>Chelicerata</taxon>
        <taxon>Arachnida</taxon>
        <taxon>Acari</taxon>
        <taxon>Parasitiformes</taxon>
        <taxon>Ixodida</taxon>
        <taxon>Ixodoidea</taxon>
        <taxon>Ixodidae</taxon>
        <taxon>Rhipicephalinae</taxon>
        <taxon>Dermacentor</taxon>
    </lineage>
</organism>
<comment type="caution">
    <text evidence="1">The sequence shown here is derived from an EMBL/GenBank/DDBJ whole genome shotgun (WGS) entry which is preliminary data.</text>
</comment>
<evidence type="ECO:0000313" key="1">
    <source>
        <dbReference type="EMBL" id="KAH7977886.1"/>
    </source>
</evidence>
<dbReference type="Proteomes" id="UP000821865">
    <property type="component" value="Chromosome 1"/>
</dbReference>
<accession>A0ACB8DU74</accession>
<name>A0ACB8DU74_DERSI</name>
<keyword evidence="2" id="KW-1185">Reference proteome</keyword>